<organism evidence="1">
    <name type="scientific">mine drainage metagenome</name>
    <dbReference type="NCBI Taxonomy" id="410659"/>
    <lineage>
        <taxon>unclassified sequences</taxon>
        <taxon>metagenomes</taxon>
        <taxon>ecological metagenomes</taxon>
    </lineage>
</organism>
<comment type="caution">
    <text evidence="1">The sequence shown here is derived from an EMBL/GenBank/DDBJ whole genome shotgun (WGS) entry which is preliminary data.</text>
</comment>
<dbReference type="SUPFAM" id="SSF51735">
    <property type="entry name" value="NAD(P)-binding Rossmann-fold domains"/>
    <property type="match status" value="1"/>
</dbReference>
<dbReference type="InterPro" id="IPR036291">
    <property type="entry name" value="NAD(P)-bd_dom_sf"/>
</dbReference>
<accession>T1AA51</accession>
<reference evidence="1" key="1">
    <citation type="submission" date="2013-08" db="EMBL/GenBank/DDBJ databases">
        <authorList>
            <person name="Mendez C."/>
            <person name="Richter M."/>
            <person name="Ferrer M."/>
            <person name="Sanchez J."/>
        </authorList>
    </citation>
    <scope>NUCLEOTIDE SEQUENCE</scope>
</reference>
<dbReference type="AlphaFoldDB" id="T1AA51"/>
<dbReference type="EMBL" id="AUZZ01003215">
    <property type="protein sequence ID" value="EQD57556.1"/>
    <property type="molecule type" value="Genomic_DNA"/>
</dbReference>
<evidence type="ECO:0000313" key="1">
    <source>
        <dbReference type="EMBL" id="EQD57556.1"/>
    </source>
</evidence>
<name>T1AA51_9ZZZZ</name>
<feature type="non-terminal residue" evidence="1">
    <location>
        <position position="108"/>
    </location>
</feature>
<proteinExistence type="predicted"/>
<dbReference type="Gene3D" id="3.40.50.720">
    <property type="entry name" value="NAD(P)-binding Rossmann-like Domain"/>
    <property type="match status" value="1"/>
</dbReference>
<sequence>MLARDGVDLARAYALGFASQPLSELRAAVVDADVVFNTIPAAVLREDVLQRMRRGAVVVDIASAPGGTDFVAARRLGIGAHLAPGLPGITAPRTAGRIVADTVLSLWH</sequence>
<gene>
    <name evidence="1" type="ORF">B2A_04741</name>
</gene>
<reference evidence="1" key="2">
    <citation type="journal article" date="2014" name="ISME J.">
        <title>Microbial stratification in low pH oxic and suboxic macroscopic growths along an acid mine drainage.</title>
        <authorList>
            <person name="Mendez-Garcia C."/>
            <person name="Mesa V."/>
            <person name="Sprenger R.R."/>
            <person name="Richter M."/>
            <person name="Diez M.S."/>
            <person name="Solano J."/>
            <person name="Bargiela R."/>
            <person name="Golyshina O.V."/>
            <person name="Manteca A."/>
            <person name="Ramos J.L."/>
            <person name="Gallego J.R."/>
            <person name="Llorente I."/>
            <person name="Martins Dos Santos V.A."/>
            <person name="Jensen O.N."/>
            <person name="Pelaez A.I."/>
            <person name="Sanchez J."/>
            <person name="Ferrer M."/>
        </authorList>
    </citation>
    <scope>NUCLEOTIDE SEQUENCE</scope>
</reference>
<protein>
    <submittedName>
        <fullName evidence="1">Dipicolinic acid synthetase, A subunit</fullName>
    </submittedName>
</protein>